<comment type="caution">
    <text evidence="1">The sequence shown here is derived from an EMBL/GenBank/DDBJ whole genome shotgun (WGS) entry which is preliminary data.</text>
</comment>
<dbReference type="AlphaFoldDB" id="A0AAV3ZSE9"/>
<dbReference type="EMBL" id="BLXT01002832">
    <property type="protein sequence ID" value="GFN98071.1"/>
    <property type="molecule type" value="Genomic_DNA"/>
</dbReference>
<name>A0AAV3ZSE9_9GAST</name>
<organism evidence="1 2">
    <name type="scientific">Plakobranchus ocellatus</name>
    <dbReference type="NCBI Taxonomy" id="259542"/>
    <lineage>
        <taxon>Eukaryota</taxon>
        <taxon>Metazoa</taxon>
        <taxon>Spiralia</taxon>
        <taxon>Lophotrochozoa</taxon>
        <taxon>Mollusca</taxon>
        <taxon>Gastropoda</taxon>
        <taxon>Heterobranchia</taxon>
        <taxon>Euthyneura</taxon>
        <taxon>Panpulmonata</taxon>
        <taxon>Sacoglossa</taxon>
        <taxon>Placobranchoidea</taxon>
        <taxon>Plakobranchidae</taxon>
        <taxon>Plakobranchus</taxon>
    </lineage>
</organism>
<proteinExistence type="predicted"/>
<evidence type="ECO:0000313" key="2">
    <source>
        <dbReference type="Proteomes" id="UP000735302"/>
    </source>
</evidence>
<evidence type="ECO:0000313" key="1">
    <source>
        <dbReference type="EMBL" id="GFN98071.1"/>
    </source>
</evidence>
<dbReference type="Proteomes" id="UP000735302">
    <property type="component" value="Unassembled WGS sequence"/>
</dbReference>
<reference evidence="1 2" key="1">
    <citation type="journal article" date="2021" name="Elife">
        <title>Chloroplast acquisition without the gene transfer in kleptoplastic sea slugs, Plakobranchus ocellatus.</title>
        <authorList>
            <person name="Maeda T."/>
            <person name="Takahashi S."/>
            <person name="Yoshida T."/>
            <person name="Shimamura S."/>
            <person name="Takaki Y."/>
            <person name="Nagai Y."/>
            <person name="Toyoda A."/>
            <person name="Suzuki Y."/>
            <person name="Arimoto A."/>
            <person name="Ishii H."/>
            <person name="Satoh N."/>
            <person name="Nishiyama T."/>
            <person name="Hasebe M."/>
            <person name="Maruyama T."/>
            <person name="Minagawa J."/>
            <person name="Obokata J."/>
            <person name="Shigenobu S."/>
        </authorList>
    </citation>
    <scope>NUCLEOTIDE SEQUENCE [LARGE SCALE GENOMIC DNA]</scope>
</reference>
<sequence>MKLDSDPTEEYNKCISDKLELGVSSCEIDFDTAKRPSVTLTITDNFITSSRSTKNIIQEGNECPTEIISLFADYHFKDLVKVIISYVGDDMDYLRKIILWILEDLEDIHRFCRHLHPGDFFPTEENTTPHEPLPSFLQKLSSFTPHADKDPALDAFIKVVIADLMTFQPIKSSNNIPTEEK</sequence>
<protein>
    <submittedName>
        <fullName evidence="1">Uncharacterized protein</fullName>
    </submittedName>
</protein>
<accession>A0AAV3ZSE9</accession>
<keyword evidence="2" id="KW-1185">Reference proteome</keyword>
<gene>
    <name evidence="1" type="ORF">PoB_002457700</name>
</gene>